<dbReference type="WBParaSite" id="ACAC_0000989501-mRNA-1">
    <property type="protein sequence ID" value="ACAC_0000989501-mRNA-1"/>
    <property type="gene ID" value="ACAC_0000989501"/>
</dbReference>
<accession>A0A0K0DFW7</accession>
<keyword evidence="1" id="KW-1185">Reference proteome</keyword>
<reference evidence="1" key="1">
    <citation type="submission" date="2012-09" db="EMBL/GenBank/DDBJ databases">
        <authorList>
            <person name="Martin A.A."/>
        </authorList>
    </citation>
    <scope>NUCLEOTIDE SEQUENCE</scope>
</reference>
<protein>
    <submittedName>
        <fullName evidence="2">SAM-dependent methyltransferase</fullName>
    </submittedName>
</protein>
<evidence type="ECO:0000313" key="2">
    <source>
        <dbReference type="WBParaSite" id="ACAC_0000989501-mRNA-1"/>
    </source>
</evidence>
<dbReference type="Proteomes" id="UP000035642">
    <property type="component" value="Unassembled WGS sequence"/>
</dbReference>
<evidence type="ECO:0000313" key="1">
    <source>
        <dbReference type="Proteomes" id="UP000035642"/>
    </source>
</evidence>
<name>A0A0K0DFW7_ANGCA</name>
<proteinExistence type="predicted"/>
<dbReference type="AlphaFoldDB" id="A0A0K0DFW7"/>
<reference evidence="2" key="2">
    <citation type="submission" date="2017-02" db="UniProtKB">
        <authorList>
            <consortium name="WormBaseParasite"/>
        </authorList>
    </citation>
    <scope>IDENTIFICATION</scope>
</reference>
<sequence length="54" mass="6389">LDILQVIFSQTVEVFRHGDRAPMRPMTSAESRAYYYRGREHLTNVGFLLFSRKQ</sequence>
<organism evidence="1 2">
    <name type="scientific">Angiostrongylus cantonensis</name>
    <name type="common">Rat lungworm</name>
    <dbReference type="NCBI Taxonomy" id="6313"/>
    <lineage>
        <taxon>Eukaryota</taxon>
        <taxon>Metazoa</taxon>
        <taxon>Ecdysozoa</taxon>
        <taxon>Nematoda</taxon>
        <taxon>Chromadorea</taxon>
        <taxon>Rhabditida</taxon>
        <taxon>Rhabditina</taxon>
        <taxon>Rhabditomorpha</taxon>
        <taxon>Strongyloidea</taxon>
        <taxon>Metastrongylidae</taxon>
        <taxon>Angiostrongylus</taxon>
    </lineage>
</organism>